<dbReference type="RefSeq" id="WP_129190315.1">
    <property type="nucleotide sequence ID" value="NZ_CP035493.1"/>
</dbReference>
<dbReference type="InterPro" id="IPR000639">
    <property type="entry name" value="Epox_hydrolase-like"/>
</dbReference>
<dbReference type="Pfam" id="PF00561">
    <property type="entry name" value="Abhydrolase_1"/>
    <property type="match status" value="1"/>
</dbReference>
<dbReference type="Proteomes" id="UP000292118">
    <property type="component" value="Chromosome"/>
</dbReference>
<evidence type="ECO:0000313" key="4">
    <source>
        <dbReference type="Proteomes" id="UP000292118"/>
    </source>
</evidence>
<organism evidence="3 4">
    <name type="scientific">Xylanimonas protaetiae</name>
    <dbReference type="NCBI Taxonomy" id="2509457"/>
    <lineage>
        <taxon>Bacteria</taxon>
        <taxon>Bacillati</taxon>
        <taxon>Actinomycetota</taxon>
        <taxon>Actinomycetes</taxon>
        <taxon>Micrococcales</taxon>
        <taxon>Promicromonosporaceae</taxon>
        <taxon>Xylanimonas</taxon>
    </lineage>
</organism>
<keyword evidence="3" id="KW-0378">Hydrolase</keyword>
<accession>A0A4P6F774</accession>
<keyword evidence="1" id="KW-1133">Transmembrane helix</keyword>
<feature type="domain" description="AB hydrolase-1" evidence="2">
    <location>
        <begin position="86"/>
        <end position="316"/>
    </location>
</feature>
<evidence type="ECO:0000256" key="1">
    <source>
        <dbReference type="SAM" id="Phobius"/>
    </source>
</evidence>
<dbReference type="AlphaFoldDB" id="A0A4P6F774"/>
<dbReference type="InterPro" id="IPR000073">
    <property type="entry name" value="AB_hydrolase_1"/>
</dbReference>
<proteinExistence type="predicted"/>
<dbReference type="KEGG" id="xya:ET471_17100"/>
<keyword evidence="1" id="KW-0812">Transmembrane</keyword>
<sequence>MTATPVPGPARPRRRRRSRVVGLVVAAVLVVLVGGAGIAYVVADATRAPLDDAARSQLLADGKADTFVETGGGVMHVRLSGPQDGPVVLLVHGAVVGGFAWANWVELLAAAGYRVVAPDLLGYGYSDRPDVDYTQGFYVDQLRDLLDGLGVDEPVHIVGASLGGAIVADFAAAHPERVATVGLMAPAGLGRYDAVAPALKLPVLGDWAFRVLGARIVTQQMADAYAGSPDRDAMLRWMGEQSRFRGFGEGILNTLRHYDFMAREESFDAIGRAGVPVFAAWGTEDDVHPYAWSQRLLDRVPQTELLTIDGAGHAITFGRADDVLRSYLPFLQRHAATG</sequence>
<dbReference type="PRINTS" id="PR00412">
    <property type="entry name" value="EPOXHYDRLASE"/>
</dbReference>
<protein>
    <submittedName>
        <fullName evidence="3">Alpha/beta fold hydrolase</fullName>
    </submittedName>
</protein>
<dbReference type="GO" id="GO:0016787">
    <property type="term" value="F:hydrolase activity"/>
    <property type="evidence" value="ECO:0007669"/>
    <property type="project" value="UniProtKB-KW"/>
</dbReference>
<name>A0A4P6F774_9MICO</name>
<reference evidence="3 4" key="1">
    <citation type="submission" date="2019-01" db="EMBL/GenBank/DDBJ databases">
        <title>Genome sequencing of strain FW10M-9.</title>
        <authorList>
            <person name="Heo J."/>
            <person name="Kim S.-J."/>
            <person name="Kim J.-S."/>
            <person name="Hong S.-B."/>
            <person name="Kwon S.-W."/>
        </authorList>
    </citation>
    <scope>NUCLEOTIDE SEQUENCE [LARGE SCALE GENOMIC DNA]</scope>
    <source>
        <strain evidence="3 4">FW10M-9</strain>
    </source>
</reference>
<keyword evidence="1" id="KW-0472">Membrane</keyword>
<dbReference type="InterPro" id="IPR029058">
    <property type="entry name" value="AB_hydrolase_fold"/>
</dbReference>
<dbReference type="Gene3D" id="3.40.50.1820">
    <property type="entry name" value="alpha/beta hydrolase"/>
    <property type="match status" value="1"/>
</dbReference>
<dbReference type="PANTHER" id="PTHR46438">
    <property type="entry name" value="ALPHA/BETA-HYDROLASES SUPERFAMILY PROTEIN"/>
    <property type="match status" value="1"/>
</dbReference>
<dbReference type="PRINTS" id="PR00111">
    <property type="entry name" value="ABHYDROLASE"/>
</dbReference>
<dbReference type="SUPFAM" id="SSF53474">
    <property type="entry name" value="alpha/beta-Hydrolases"/>
    <property type="match status" value="1"/>
</dbReference>
<feature type="transmembrane region" description="Helical" evidence="1">
    <location>
        <begin position="20"/>
        <end position="43"/>
    </location>
</feature>
<evidence type="ECO:0000259" key="2">
    <source>
        <dbReference type="Pfam" id="PF00561"/>
    </source>
</evidence>
<evidence type="ECO:0000313" key="3">
    <source>
        <dbReference type="EMBL" id="QAY71534.1"/>
    </source>
</evidence>
<keyword evidence="4" id="KW-1185">Reference proteome</keyword>
<dbReference type="OrthoDB" id="27092at2"/>
<dbReference type="EMBL" id="CP035493">
    <property type="protein sequence ID" value="QAY71534.1"/>
    <property type="molecule type" value="Genomic_DNA"/>
</dbReference>
<gene>
    <name evidence="3" type="ORF">ET471_17100</name>
</gene>